<dbReference type="Proteomes" id="UP000446768">
    <property type="component" value="Unassembled WGS sequence"/>
</dbReference>
<gene>
    <name evidence="1" type="ORF">GJ700_27890</name>
</gene>
<accession>A0A7X2IT84</accession>
<keyword evidence="2" id="KW-1185">Reference proteome</keyword>
<comment type="caution">
    <text evidence="1">The sequence shown here is derived from an EMBL/GenBank/DDBJ whole genome shotgun (WGS) entry which is preliminary data.</text>
</comment>
<dbReference type="RefSeq" id="WP_154380193.1">
    <property type="nucleotide sequence ID" value="NZ_WKJJ01000021.1"/>
</dbReference>
<dbReference type="AlphaFoldDB" id="A0A7X2IT84"/>
<sequence>MQRIVESSVNDIRLIGEFAQEIHQNLAEKLRPIPETQSFTAAEIAQLNSIGEAVLSTATKAKRRITRKPEKVFELDVSDRVAALMLKFAIPVKQQSFMAEMSLVYVISRLEAFLKDYAREMLLARPEMLRSSNQMSCEEVLSYRSMAAVREALANREADGLGRGSIDDIAVYFEKKANISLSNFDAWEAIREHVYRRNLVVHNRGFVNELYRKKTKSTSANGQHLSTTMDYVVAAVENIKGFIHYVHTISLRRLRLNEC</sequence>
<reference evidence="1 2" key="1">
    <citation type="submission" date="2019-11" db="EMBL/GenBank/DDBJ databases">
        <title>Novel species isolated from a subtropical stream in China.</title>
        <authorList>
            <person name="Lu H."/>
        </authorList>
    </citation>
    <scope>NUCLEOTIDE SEQUENCE [LARGE SCALE GENOMIC DNA]</scope>
    <source>
        <strain evidence="1 2">FT92W</strain>
    </source>
</reference>
<organism evidence="1 2">
    <name type="scientific">Pseudoduganella rivuli</name>
    <dbReference type="NCBI Taxonomy" id="2666085"/>
    <lineage>
        <taxon>Bacteria</taxon>
        <taxon>Pseudomonadati</taxon>
        <taxon>Pseudomonadota</taxon>
        <taxon>Betaproteobacteria</taxon>
        <taxon>Burkholderiales</taxon>
        <taxon>Oxalobacteraceae</taxon>
        <taxon>Telluria group</taxon>
        <taxon>Pseudoduganella</taxon>
    </lineage>
</organism>
<evidence type="ECO:0008006" key="3">
    <source>
        <dbReference type="Google" id="ProtNLM"/>
    </source>
</evidence>
<dbReference type="EMBL" id="WKJJ01000021">
    <property type="protein sequence ID" value="MRV75545.1"/>
    <property type="molecule type" value="Genomic_DNA"/>
</dbReference>
<proteinExistence type="predicted"/>
<protein>
    <recommendedName>
        <fullName evidence="3">RiboL-PSP-HEPN domain-containing protein</fullName>
    </recommendedName>
</protein>
<evidence type="ECO:0000313" key="2">
    <source>
        <dbReference type="Proteomes" id="UP000446768"/>
    </source>
</evidence>
<name>A0A7X2IT84_9BURK</name>
<evidence type="ECO:0000313" key="1">
    <source>
        <dbReference type="EMBL" id="MRV75545.1"/>
    </source>
</evidence>